<organism evidence="2">
    <name type="scientific">Capitella teleta</name>
    <name type="common">Polychaete worm</name>
    <dbReference type="NCBI Taxonomy" id="283909"/>
    <lineage>
        <taxon>Eukaryota</taxon>
        <taxon>Metazoa</taxon>
        <taxon>Spiralia</taxon>
        <taxon>Lophotrochozoa</taxon>
        <taxon>Annelida</taxon>
        <taxon>Polychaeta</taxon>
        <taxon>Sedentaria</taxon>
        <taxon>Scolecida</taxon>
        <taxon>Capitellidae</taxon>
        <taxon>Capitella</taxon>
    </lineage>
</organism>
<dbReference type="EMBL" id="KB302615">
    <property type="protein sequence ID" value="ELU04111.1"/>
    <property type="molecule type" value="Genomic_DNA"/>
</dbReference>
<dbReference type="AlphaFoldDB" id="R7UDC8"/>
<evidence type="ECO:0008006" key="5">
    <source>
        <dbReference type="Google" id="ProtNLM"/>
    </source>
</evidence>
<gene>
    <name evidence="2" type="ORF">CAPTEDRAFT_187567</name>
</gene>
<feature type="compositionally biased region" description="Basic and acidic residues" evidence="1">
    <location>
        <begin position="433"/>
        <end position="457"/>
    </location>
</feature>
<dbReference type="EMBL" id="AMQN01001456">
    <property type="status" value="NOT_ANNOTATED_CDS"/>
    <property type="molecule type" value="Genomic_DNA"/>
</dbReference>
<accession>R7UDC8</accession>
<reference evidence="4" key="1">
    <citation type="submission" date="2012-12" db="EMBL/GenBank/DDBJ databases">
        <authorList>
            <person name="Hellsten U."/>
            <person name="Grimwood J."/>
            <person name="Chapman J.A."/>
            <person name="Shapiro H."/>
            <person name="Aerts A."/>
            <person name="Otillar R.P."/>
            <person name="Terry A.Y."/>
            <person name="Boore J.L."/>
            <person name="Simakov O."/>
            <person name="Marletaz F."/>
            <person name="Cho S.-J."/>
            <person name="Edsinger-Gonzales E."/>
            <person name="Havlak P."/>
            <person name="Kuo D.-H."/>
            <person name="Larsson T."/>
            <person name="Lv J."/>
            <person name="Arendt D."/>
            <person name="Savage R."/>
            <person name="Osoegawa K."/>
            <person name="de Jong P."/>
            <person name="Lindberg D.R."/>
            <person name="Seaver E.C."/>
            <person name="Weisblat D.A."/>
            <person name="Putnam N.H."/>
            <person name="Grigoriev I.V."/>
            <person name="Rokhsar D.S."/>
        </authorList>
    </citation>
    <scope>NUCLEOTIDE SEQUENCE</scope>
    <source>
        <strain evidence="4">I ESC-2004</strain>
    </source>
</reference>
<keyword evidence="4" id="KW-1185">Reference proteome</keyword>
<dbReference type="Proteomes" id="UP000014760">
    <property type="component" value="Unassembled WGS sequence"/>
</dbReference>
<feature type="compositionally biased region" description="Polar residues" evidence="1">
    <location>
        <begin position="9"/>
        <end position="25"/>
    </location>
</feature>
<name>R7UDC8_CAPTE</name>
<dbReference type="GO" id="GO:0070530">
    <property type="term" value="F:K63-linked polyubiquitin modification-dependent protein binding"/>
    <property type="evidence" value="ECO:0007669"/>
    <property type="project" value="InterPro"/>
</dbReference>
<evidence type="ECO:0000313" key="3">
    <source>
        <dbReference type="EnsemblMetazoa" id="CapteP187567"/>
    </source>
</evidence>
<feature type="region of interest" description="Disordered" evidence="1">
    <location>
        <begin position="1"/>
        <end position="25"/>
    </location>
</feature>
<dbReference type="PANTHER" id="PTHR15932:SF2">
    <property type="entry name" value="BRCA1-A COMPLEX SUBUNIT RAP80"/>
    <property type="match status" value="1"/>
</dbReference>
<evidence type="ECO:0000313" key="4">
    <source>
        <dbReference type="Proteomes" id="UP000014760"/>
    </source>
</evidence>
<feature type="compositionally biased region" description="Basic residues" evidence="1">
    <location>
        <begin position="338"/>
        <end position="350"/>
    </location>
</feature>
<dbReference type="InterPro" id="IPR038868">
    <property type="entry name" value="RAP80"/>
</dbReference>
<dbReference type="GO" id="GO:0045739">
    <property type="term" value="P:positive regulation of DNA repair"/>
    <property type="evidence" value="ECO:0007669"/>
    <property type="project" value="TreeGrafter"/>
</dbReference>
<evidence type="ECO:0000313" key="2">
    <source>
        <dbReference type="EMBL" id="ELU04111.1"/>
    </source>
</evidence>
<evidence type="ECO:0000256" key="1">
    <source>
        <dbReference type="SAM" id="MobiDB-lite"/>
    </source>
</evidence>
<dbReference type="HOGENOM" id="CLU_584289_0_0_1"/>
<feature type="region of interest" description="Disordered" evidence="1">
    <location>
        <begin position="128"/>
        <end position="175"/>
    </location>
</feature>
<feature type="compositionally biased region" description="Polar residues" evidence="1">
    <location>
        <begin position="321"/>
        <end position="334"/>
    </location>
</feature>
<sequence>MPQMKPNESDSSTSDTIEMNDETQPLSPVYGSVQLKFCMFADGWSRDCVTGDLSPTKLLQKRRCFKDLRPAFHTTDPKERIAQAARNLHNFKQFSALLHEAQDAVLKRVPWGNPVAVGRHMSRTIDHRTRGMKSPIPVKEESDEEENNDKEIKGKRNGTPLKLESENSKKPRRAILATETQDLKLDLKDSQAESIPETQMLVEEARPVEKGVARKRKVQQLQMLQSLFSTESSDEHEEFVSLAVKRKRKTKSRESPLKEVNKNLNRDILQAKNKEEKSVIIVLDDGGTPENDHDPQEVKEVKEVKQPDSEVKSEEAVSTMIAHQSSEELPTFPTSPIPRRKTSRLSRKPRRVKVKSIDEQEVSCPLCDEMFQVDLIQRHAADCDGKSIPSPSTDSWWFSNAENKITRLQCPMCHQEIAGENYEKHVMSCVDESEMKYEESQDNKRGRSRRNPEEGHHLRGKTSRKRRL</sequence>
<dbReference type="PANTHER" id="PTHR15932">
    <property type="entry name" value="UBIQUITIN INTERACTION MOTIF-CONTAINING PROTEIN 1"/>
    <property type="match status" value="1"/>
</dbReference>
<reference evidence="2 4" key="2">
    <citation type="journal article" date="2013" name="Nature">
        <title>Insights into bilaterian evolution from three spiralian genomes.</title>
        <authorList>
            <person name="Simakov O."/>
            <person name="Marletaz F."/>
            <person name="Cho S.J."/>
            <person name="Edsinger-Gonzales E."/>
            <person name="Havlak P."/>
            <person name="Hellsten U."/>
            <person name="Kuo D.H."/>
            <person name="Larsson T."/>
            <person name="Lv J."/>
            <person name="Arendt D."/>
            <person name="Savage R."/>
            <person name="Osoegawa K."/>
            <person name="de Jong P."/>
            <person name="Grimwood J."/>
            <person name="Chapman J.A."/>
            <person name="Shapiro H."/>
            <person name="Aerts A."/>
            <person name="Otillar R.P."/>
            <person name="Terry A.Y."/>
            <person name="Boore J.L."/>
            <person name="Grigoriev I.V."/>
            <person name="Lindberg D.R."/>
            <person name="Seaver E.C."/>
            <person name="Weisblat D.A."/>
            <person name="Putnam N.H."/>
            <person name="Rokhsar D.S."/>
        </authorList>
    </citation>
    <scope>NUCLEOTIDE SEQUENCE</scope>
    <source>
        <strain evidence="2 4">I ESC-2004</strain>
    </source>
</reference>
<feature type="region of interest" description="Disordered" evidence="1">
    <location>
        <begin position="433"/>
        <end position="468"/>
    </location>
</feature>
<proteinExistence type="predicted"/>
<feature type="compositionally biased region" description="Basic residues" evidence="1">
    <location>
        <begin position="458"/>
        <end position="468"/>
    </location>
</feature>
<dbReference type="GO" id="GO:0006302">
    <property type="term" value="P:double-strand break repair"/>
    <property type="evidence" value="ECO:0007669"/>
    <property type="project" value="InterPro"/>
</dbReference>
<protein>
    <recommendedName>
        <fullName evidence="5">UBZ4-type domain-containing protein</fullName>
    </recommendedName>
</protein>
<dbReference type="EnsemblMetazoa" id="CapteT187567">
    <property type="protein sequence ID" value="CapteP187567"/>
    <property type="gene ID" value="CapteG187567"/>
</dbReference>
<dbReference type="GO" id="GO:0070531">
    <property type="term" value="C:BRCA1-A complex"/>
    <property type="evidence" value="ECO:0007669"/>
    <property type="project" value="InterPro"/>
</dbReference>
<feature type="region of interest" description="Disordered" evidence="1">
    <location>
        <begin position="285"/>
        <end position="350"/>
    </location>
</feature>
<reference evidence="3" key="3">
    <citation type="submission" date="2015-06" db="UniProtKB">
        <authorList>
            <consortium name="EnsemblMetazoa"/>
        </authorList>
    </citation>
    <scope>IDENTIFICATION</scope>
</reference>
<feature type="compositionally biased region" description="Basic and acidic residues" evidence="1">
    <location>
        <begin position="290"/>
        <end position="315"/>
    </location>
</feature>
<dbReference type="GO" id="GO:0042393">
    <property type="term" value="F:histone binding"/>
    <property type="evidence" value="ECO:0007669"/>
    <property type="project" value="TreeGrafter"/>
</dbReference>